<dbReference type="Gene3D" id="1.10.287.70">
    <property type="match status" value="1"/>
</dbReference>
<evidence type="ECO:0000313" key="14">
    <source>
        <dbReference type="EMBL" id="KAJ3704043.1"/>
    </source>
</evidence>
<evidence type="ECO:0000256" key="9">
    <source>
        <dbReference type="ARBA" id="ARBA00023286"/>
    </source>
</evidence>
<dbReference type="Proteomes" id="UP001210211">
    <property type="component" value="Unassembled WGS sequence"/>
</dbReference>
<protein>
    <recommendedName>
        <fullName evidence="13">Ionotropic glutamate receptor C-terminal domain-containing protein</fullName>
    </recommendedName>
</protein>
<keyword evidence="6 12" id="KW-0472">Membrane</keyword>
<feature type="region of interest" description="Disordered" evidence="11">
    <location>
        <begin position="608"/>
        <end position="644"/>
    </location>
</feature>
<feature type="transmembrane region" description="Helical" evidence="12">
    <location>
        <begin position="387"/>
        <end position="407"/>
    </location>
</feature>
<keyword evidence="8" id="KW-0325">Glycoprotein</keyword>
<feature type="domain" description="Ionotropic glutamate receptor C-terminal" evidence="13">
    <location>
        <begin position="207"/>
        <end position="549"/>
    </location>
</feature>
<evidence type="ECO:0000256" key="10">
    <source>
        <dbReference type="ARBA" id="ARBA00023303"/>
    </source>
</evidence>
<keyword evidence="7" id="KW-0675">Receptor</keyword>
<dbReference type="EMBL" id="JAMRDG010000001">
    <property type="protein sequence ID" value="KAJ3704043.1"/>
    <property type="molecule type" value="Genomic_DNA"/>
</dbReference>
<dbReference type="PANTHER" id="PTHR18966">
    <property type="entry name" value="IONOTROPIC GLUTAMATE RECEPTOR"/>
    <property type="match status" value="1"/>
</dbReference>
<comment type="subcellular location">
    <subcellularLocation>
        <location evidence="1">Membrane</location>
        <topology evidence="1">Multi-pass membrane protein</topology>
    </subcellularLocation>
</comment>
<name>A0AAD5ZU62_9POAL</name>
<reference evidence="14 15" key="1">
    <citation type="journal article" date="2022" name="Cell">
        <title>Repeat-based holocentromeres influence genome architecture and karyotype evolution.</title>
        <authorList>
            <person name="Hofstatter P.G."/>
            <person name="Thangavel G."/>
            <person name="Lux T."/>
            <person name="Neumann P."/>
            <person name="Vondrak T."/>
            <person name="Novak P."/>
            <person name="Zhang M."/>
            <person name="Costa L."/>
            <person name="Castellani M."/>
            <person name="Scott A."/>
            <person name="Toegelov H."/>
            <person name="Fuchs J."/>
            <person name="Mata-Sucre Y."/>
            <person name="Dias Y."/>
            <person name="Vanzela A.L.L."/>
            <person name="Huettel B."/>
            <person name="Almeida C.C.S."/>
            <person name="Simkova H."/>
            <person name="Souza G."/>
            <person name="Pedrosa-Harand A."/>
            <person name="Macas J."/>
            <person name="Mayer K.F.X."/>
            <person name="Houben A."/>
            <person name="Marques A."/>
        </authorList>
    </citation>
    <scope>NUCLEOTIDE SEQUENCE [LARGE SCALE GENOMIC DNA]</scope>
    <source>
        <strain evidence="14">RhyTen1mFocal</strain>
    </source>
</reference>
<dbReference type="GO" id="GO:0016020">
    <property type="term" value="C:membrane"/>
    <property type="evidence" value="ECO:0007669"/>
    <property type="project" value="UniProtKB-SubCell"/>
</dbReference>
<dbReference type="Gene3D" id="3.40.50.2300">
    <property type="match status" value="2"/>
</dbReference>
<keyword evidence="9" id="KW-1071">Ligand-gated ion channel</keyword>
<feature type="transmembrane region" description="Helical" evidence="12">
    <location>
        <begin position="359"/>
        <end position="380"/>
    </location>
</feature>
<evidence type="ECO:0000256" key="6">
    <source>
        <dbReference type="ARBA" id="ARBA00023136"/>
    </source>
</evidence>
<dbReference type="InterPro" id="IPR001828">
    <property type="entry name" value="ANF_lig-bd_rcpt"/>
</dbReference>
<dbReference type="FunFam" id="3.40.190.10:FF:000103">
    <property type="entry name" value="Glutamate receptor"/>
    <property type="match status" value="1"/>
</dbReference>
<dbReference type="InterPro" id="IPR015683">
    <property type="entry name" value="Ionotropic_Glu_rcpt"/>
</dbReference>
<keyword evidence="15" id="KW-1185">Reference proteome</keyword>
<evidence type="ECO:0000256" key="12">
    <source>
        <dbReference type="SAM" id="Phobius"/>
    </source>
</evidence>
<proteinExistence type="predicted"/>
<organism evidence="14 15">
    <name type="scientific">Rhynchospora tenuis</name>
    <dbReference type="NCBI Taxonomy" id="198213"/>
    <lineage>
        <taxon>Eukaryota</taxon>
        <taxon>Viridiplantae</taxon>
        <taxon>Streptophyta</taxon>
        <taxon>Embryophyta</taxon>
        <taxon>Tracheophyta</taxon>
        <taxon>Spermatophyta</taxon>
        <taxon>Magnoliopsida</taxon>
        <taxon>Liliopsida</taxon>
        <taxon>Poales</taxon>
        <taxon>Cyperaceae</taxon>
        <taxon>Cyperoideae</taxon>
        <taxon>Rhynchosporeae</taxon>
        <taxon>Rhynchospora</taxon>
    </lineage>
</organism>
<keyword evidence="10" id="KW-0407">Ion channel</keyword>
<evidence type="ECO:0000256" key="11">
    <source>
        <dbReference type="SAM" id="MobiDB-lite"/>
    </source>
</evidence>
<dbReference type="SUPFAM" id="SSF53822">
    <property type="entry name" value="Periplasmic binding protein-like I"/>
    <property type="match status" value="1"/>
</dbReference>
<dbReference type="Pfam" id="PF00060">
    <property type="entry name" value="Lig_chan"/>
    <property type="match status" value="1"/>
</dbReference>
<dbReference type="InterPro" id="IPR028082">
    <property type="entry name" value="Peripla_BP_I"/>
</dbReference>
<evidence type="ECO:0000256" key="4">
    <source>
        <dbReference type="ARBA" id="ARBA00022989"/>
    </source>
</evidence>
<evidence type="ECO:0000256" key="2">
    <source>
        <dbReference type="ARBA" id="ARBA00022448"/>
    </source>
</evidence>
<feature type="transmembrane region" description="Helical" evidence="12">
    <location>
        <begin position="331"/>
        <end position="353"/>
    </location>
</feature>
<evidence type="ECO:0000256" key="7">
    <source>
        <dbReference type="ARBA" id="ARBA00023170"/>
    </source>
</evidence>
<sequence>MMSKGYVWIMTNGVTNVMGSLNPSVMSAMSGAIGIQTHVPKTKELKNFATRWEKKYQESNPDEGPCNVGTFALWAYDTIYALAMAVEKAGFQDVKIENNSKSFENLLIFNDGPKLLNAIYNIKFKGMSGNFEFKDGQMKHSGFDIINVVRGGIRKVGYWRRKYSSGQQNACNENTYITTPSDLIPITWPGESNVIPKGWEIPISGKKLLVGLIRADTREFLTVERDLVTNAIRASGLSVDVFEAAIKRLPYAVPYEYELYSPVANLHDAYNDFVYQVYLRKYDVVIGDITIRFNRTLYVDFSIPYTESGVAMIVPVKEAVKKNTLIFLQPLNIDLWIVGFVFFIYTGIAILILEPKMRTSLGGSISGHLGTIVYLSVFAYQEKLENVLSKIVAITWAFVLLLLTSSYTASLSSMLTVQQLKPTITDIHDLVKNGDYVGYSHGSFVKDLLLQLNFDISKIRGYHNDKFDEALRNGSANGGVAAIVEEIPYIKLFLAKYCNSYTTIEVYKSAGFGFAFGKGSPLVPDVSRAIVNITNGDDIIQIEKKWIGEQKCQNDGNNVESNSLSFLSFWGLFLMTGVVSTVCLLISIIISLCKKRQKMNITTSIETNSDESNEIEALPSMSQEEDQKGEIVWPPTEHYADPSL</sequence>
<evidence type="ECO:0000256" key="5">
    <source>
        <dbReference type="ARBA" id="ARBA00023065"/>
    </source>
</evidence>
<accession>A0AAD5ZU62</accession>
<evidence type="ECO:0000256" key="8">
    <source>
        <dbReference type="ARBA" id="ARBA00023180"/>
    </source>
</evidence>
<dbReference type="SMART" id="SM00079">
    <property type="entry name" value="PBPe"/>
    <property type="match status" value="1"/>
</dbReference>
<dbReference type="CDD" id="cd13686">
    <property type="entry name" value="GluR_Plant"/>
    <property type="match status" value="1"/>
</dbReference>
<evidence type="ECO:0000256" key="3">
    <source>
        <dbReference type="ARBA" id="ARBA00022692"/>
    </source>
</evidence>
<evidence type="ECO:0000313" key="15">
    <source>
        <dbReference type="Proteomes" id="UP001210211"/>
    </source>
</evidence>
<evidence type="ECO:0000256" key="1">
    <source>
        <dbReference type="ARBA" id="ARBA00004141"/>
    </source>
</evidence>
<dbReference type="SUPFAM" id="SSF53850">
    <property type="entry name" value="Periplasmic binding protein-like II"/>
    <property type="match status" value="1"/>
</dbReference>
<keyword evidence="5" id="KW-0406">Ion transport</keyword>
<keyword evidence="3 12" id="KW-0812">Transmembrane</keyword>
<comment type="caution">
    <text evidence="14">The sequence shown here is derived from an EMBL/GenBank/DDBJ whole genome shotgun (WGS) entry which is preliminary data.</text>
</comment>
<dbReference type="InterPro" id="IPR001320">
    <property type="entry name" value="Iontro_rcpt_C"/>
</dbReference>
<dbReference type="AlphaFoldDB" id="A0AAD5ZU62"/>
<keyword evidence="2" id="KW-0813">Transport</keyword>
<dbReference type="Pfam" id="PF01094">
    <property type="entry name" value="ANF_receptor"/>
    <property type="match status" value="1"/>
</dbReference>
<evidence type="ECO:0000259" key="13">
    <source>
        <dbReference type="SMART" id="SM00079"/>
    </source>
</evidence>
<gene>
    <name evidence="14" type="ORF">LUZ61_007748</name>
</gene>
<dbReference type="GO" id="GO:0015276">
    <property type="term" value="F:ligand-gated monoatomic ion channel activity"/>
    <property type="evidence" value="ECO:0007669"/>
    <property type="project" value="InterPro"/>
</dbReference>
<keyword evidence="4 12" id="KW-1133">Transmembrane helix</keyword>
<feature type="transmembrane region" description="Helical" evidence="12">
    <location>
        <begin position="569"/>
        <end position="593"/>
    </location>
</feature>
<dbReference type="Gene3D" id="3.40.190.10">
    <property type="entry name" value="Periplasmic binding protein-like II"/>
    <property type="match status" value="1"/>
</dbReference>